<dbReference type="EMBL" id="FONG01000020">
    <property type="protein sequence ID" value="SFF58443.1"/>
    <property type="molecule type" value="Genomic_DNA"/>
</dbReference>
<proteinExistence type="inferred from homology"/>
<evidence type="ECO:0000256" key="1">
    <source>
        <dbReference type="ARBA" id="ARBA00006432"/>
    </source>
</evidence>
<dbReference type="PANTHER" id="PTHR43201:SF5">
    <property type="entry name" value="MEDIUM-CHAIN ACYL-COA LIGASE ACSF2, MITOCHONDRIAL"/>
    <property type="match status" value="1"/>
</dbReference>
<gene>
    <name evidence="5" type="ORF">SAMN05216251_12034</name>
</gene>
<keyword evidence="6" id="KW-1185">Reference proteome</keyword>
<reference evidence="5 6" key="1">
    <citation type="submission" date="2016-10" db="EMBL/GenBank/DDBJ databases">
        <authorList>
            <person name="de Groot N.N."/>
        </authorList>
    </citation>
    <scope>NUCLEOTIDE SEQUENCE [LARGE SCALE GENOMIC DNA]</scope>
    <source>
        <strain evidence="5 6">CGMCC 4.3510</strain>
    </source>
</reference>
<dbReference type="InterPro" id="IPR045851">
    <property type="entry name" value="AMP-bd_C_sf"/>
</dbReference>
<accession>A0A1I2JWD5</accession>
<evidence type="ECO:0000256" key="2">
    <source>
        <dbReference type="ARBA" id="ARBA00022598"/>
    </source>
</evidence>
<dbReference type="InterPro" id="IPR020845">
    <property type="entry name" value="AMP-binding_CS"/>
</dbReference>
<sequence length="538" mass="58563">MSAPAPTTKTDREAYYREHGYWTAERLGWWVFDVAERTPDREFLVIGDLRLTYGEFAAWADVLAAHLVQAGVVRGDRVLIQLPNLAEALLAQVAAFRIGAVNVPVVPIYREHEMAHIVYDCKPRAVVSIAENRGRRPAEELDGILDGASWGPVARFCVGPDEPRPGWRRFPGPDDPRPAVSLPDPLEPDKCCLMLYTSGTTSAPKGVELTGQGFVSNARSIRHTMSLGAKDVFFCASPLSHLAGFNAGVVWPASMGAKIVVMPNWDGAEAARIIEREQCTFTTAASVFLHDLVAAHRAGIGTGHPITVFMSGGAQTAPDLIRQAGEVGITALRGYGMTETGGGVSWVAPTEPLDIRAEYDGAVVPGSEIQAVDSDRRPLPPGEEGELRIRGPQALIGYTDPVLTREQLDEEGWFYTGDLGRVDSRSLVRITGRTKDIINRAGEKFSARDIEELIQRHPAVEMAAVVGLPDERLGEVVGAFVTLAAGQEWPGDSEMAAYLDGARLARQKIPTSWRVLTELPMTASGKVQKHELRNHRRS</sequence>
<dbReference type="InterPro" id="IPR042099">
    <property type="entry name" value="ANL_N_sf"/>
</dbReference>
<evidence type="ECO:0000259" key="4">
    <source>
        <dbReference type="Pfam" id="PF13193"/>
    </source>
</evidence>
<comment type="similarity">
    <text evidence="1">Belongs to the ATP-dependent AMP-binding enzyme family.</text>
</comment>
<feature type="domain" description="AMP-binding enzyme C-terminal" evidence="4">
    <location>
        <begin position="450"/>
        <end position="526"/>
    </location>
</feature>
<dbReference type="GO" id="GO:0031956">
    <property type="term" value="F:medium-chain fatty acid-CoA ligase activity"/>
    <property type="evidence" value="ECO:0007669"/>
    <property type="project" value="TreeGrafter"/>
</dbReference>
<dbReference type="AlphaFoldDB" id="A0A1I2JWD5"/>
<dbReference type="InterPro" id="IPR000873">
    <property type="entry name" value="AMP-dep_synth/lig_dom"/>
</dbReference>
<dbReference type="Proteomes" id="UP000199323">
    <property type="component" value="Unassembled WGS sequence"/>
</dbReference>
<organism evidence="5 6">
    <name type="scientific">Actinacidiphila alni</name>
    <dbReference type="NCBI Taxonomy" id="380248"/>
    <lineage>
        <taxon>Bacteria</taxon>
        <taxon>Bacillati</taxon>
        <taxon>Actinomycetota</taxon>
        <taxon>Actinomycetes</taxon>
        <taxon>Kitasatosporales</taxon>
        <taxon>Streptomycetaceae</taxon>
        <taxon>Actinacidiphila</taxon>
    </lineage>
</organism>
<dbReference type="RefSeq" id="WP_177246641.1">
    <property type="nucleotide sequence ID" value="NZ_FONG01000020.1"/>
</dbReference>
<dbReference type="Gene3D" id="3.30.300.30">
    <property type="match status" value="1"/>
</dbReference>
<evidence type="ECO:0000313" key="6">
    <source>
        <dbReference type="Proteomes" id="UP000199323"/>
    </source>
</evidence>
<name>A0A1I2JWD5_9ACTN</name>
<protein>
    <submittedName>
        <fullName evidence="5">Acyl-CoA synthetase</fullName>
    </submittedName>
</protein>
<evidence type="ECO:0000313" key="5">
    <source>
        <dbReference type="EMBL" id="SFF58443.1"/>
    </source>
</evidence>
<dbReference type="InterPro" id="IPR025110">
    <property type="entry name" value="AMP-bd_C"/>
</dbReference>
<dbReference type="Pfam" id="PF00501">
    <property type="entry name" value="AMP-binding"/>
    <property type="match status" value="1"/>
</dbReference>
<keyword evidence="2" id="KW-0436">Ligase</keyword>
<evidence type="ECO:0000259" key="3">
    <source>
        <dbReference type="Pfam" id="PF00501"/>
    </source>
</evidence>
<dbReference type="STRING" id="380248.SAMN05216251_12034"/>
<dbReference type="GO" id="GO:0006631">
    <property type="term" value="P:fatty acid metabolic process"/>
    <property type="evidence" value="ECO:0007669"/>
    <property type="project" value="TreeGrafter"/>
</dbReference>
<dbReference type="PANTHER" id="PTHR43201">
    <property type="entry name" value="ACYL-COA SYNTHETASE"/>
    <property type="match status" value="1"/>
</dbReference>
<dbReference type="Gene3D" id="3.40.50.12780">
    <property type="entry name" value="N-terminal domain of ligase-like"/>
    <property type="match status" value="1"/>
</dbReference>
<dbReference type="Pfam" id="PF13193">
    <property type="entry name" value="AMP-binding_C"/>
    <property type="match status" value="1"/>
</dbReference>
<dbReference type="PROSITE" id="PS00455">
    <property type="entry name" value="AMP_BINDING"/>
    <property type="match status" value="1"/>
</dbReference>
<dbReference type="SUPFAM" id="SSF56801">
    <property type="entry name" value="Acetyl-CoA synthetase-like"/>
    <property type="match status" value="1"/>
</dbReference>
<feature type="domain" description="AMP-dependent synthetase/ligase" evidence="3">
    <location>
        <begin position="33"/>
        <end position="398"/>
    </location>
</feature>